<evidence type="ECO:0000256" key="2">
    <source>
        <dbReference type="ARBA" id="ARBA00022801"/>
    </source>
</evidence>
<dbReference type="PANTHER" id="PTHR43046:SF16">
    <property type="entry name" value="ADP-RIBOSE PYROPHOSPHATASE YJHB-RELATED"/>
    <property type="match status" value="1"/>
</dbReference>
<proteinExistence type="predicted"/>
<dbReference type="SUPFAM" id="SSF55811">
    <property type="entry name" value="Nudix"/>
    <property type="match status" value="1"/>
</dbReference>
<evidence type="ECO:0000259" key="3">
    <source>
        <dbReference type="PROSITE" id="PS51462"/>
    </source>
</evidence>
<comment type="cofactor">
    <cofactor evidence="1">
        <name>Mg(2+)</name>
        <dbReference type="ChEBI" id="CHEBI:18420"/>
    </cofactor>
</comment>
<reference evidence="4 5" key="1">
    <citation type="submission" date="2017-02" db="EMBL/GenBank/DDBJ databases">
        <authorList>
            <person name="Peterson S.W."/>
        </authorList>
    </citation>
    <scope>NUCLEOTIDE SEQUENCE [LARGE SCALE GENOMIC DNA]</scope>
    <source>
        <strain evidence="4 5">2B3F</strain>
    </source>
</reference>
<dbReference type="EMBL" id="FUKP01000041">
    <property type="protein sequence ID" value="SJN26754.1"/>
    <property type="molecule type" value="Genomic_DNA"/>
</dbReference>
<name>A0A1R4J489_9MICC</name>
<organism evidence="4 5">
    <name type="scientific">Micrococcus lylae</name>
    <dbReference type="NCBI Taxonomy" id="1273"/>
    <lineage>
        <taxon>Bacteria</taxon>
        <taxon>Bacillati</taxon>
        <taxon>Actinomycetota</taxon>
        <taxon>Actinomycetes</taxon>
        <taxon>Micrococcales</taxon>
        <taxon>Micrococcaceae</taxon>
        <taxon>Micrococcus</taxon>
    </lineage>
</organism>
<protein>
    <submittedName>
        <fullName evidence="4">MutT/NUDIX family protein</fullName>
    </submittedName>
</protein>
<dbReference type="GO" id="GO:0016787">
    <property type="term" value="F:hydrolase activity"/>
    <property type="evidence" value="ECO:0007669"/>
    <property type="project" value="UniProtKB-KW"/>
</dbReference>
<feature type="domain" description="Nudix hydrolase" evidence="3">
    <location>
        <begin position="19"/>
        <end position="149"/>
    </location>
</feature>
<dbReference type="RefSeq" id="WP_087134000.1">
    <property type="nucleotide sequence ID" value="NZ_FUKP01000041.1"/>
</dbReference>
<gene>
    <name evidence="4" type="ORF">FM125_06340</name>
</gene>
<dbReference type="CDD" id="cd18879">
    <property type="entry name" value="NUDIX_Hydrolase"/>
    <property type="match status" value="1"/>
</dbReference>
<sequence length="163" mass="17520">MSTPEFILSLREKIGHDPLWLPGVKAVVLRAEDSEVLLVRRADNGRWTVPAGIPDPGEEPADTAVREVHEETAVQAVPRRLAGVGTTAEAVYPNGDRAQYLDVVMVLDAVGGEARVNDDENLDVGWFPVADTPELPPLHRRAIVWALAGGGGRFVADGQVRGS</sequence>
<dbReference type="Pfam" id="PF00293">
    <property type="entry name" value="NUDIX"/>
    <property type="match status" value="1"/>
</dbReference>
<dbReference type="Gene3D" id="3.90.79.10">
    <property type="entry name" value="Nucleoside Triphosphate Pyrophosphohydrolase"/>
    <property type="match status" value="1"/>
</dbReference>
<dbReference type="InterPro" id="IPR015797">
    <property type="entry name" value="NUDIX_hydrolase-like_dom_sf"/>
</dbReference>
<dbReference type="PANTHER" id="PTHR43046">
    <property type="entry name" value="GDP-MANNOSE MANNOSYL HYDROLASE"/>
    <property type="match status" value="1"/>
</dbReference>
<dbReference type="AlphaFoldDB" id="A0A1R4J489"/>
<dbReference type="PROSITE" id="PS51462">
    <property type="entry name" value="NUDIX"/>
    <property type="match status" value="1"/>
</dbReference>
<dbReference type="Proteomes" id="UP000196230">
    <property type="component" value="Unassembled WGS sequence"/>
</dbReference>
<accession>A0A1R4J489</accession>
<evidence type="ECO:0000313" key="4">
    <source>
        <dbReference type="EMBL" id="SJN26754.1"/>
    </source>
</evidence>
<evidence type="ECO:0000256" key="1">
    <source>
        <dbReference type="ARBA" id="ARBA00001946"/>
    </source>
</evidence>
<evidence type="ECO:0000313" key="5">
    <source>
        <dbReference type="Proteomes" id="UP000196230"/>
    </source>
</evidence>
<dbReference type="InterPro" id="IPR000086">
    <property type="entry name" value="NUDIX_hydrolase_dom"/>
</dbReference>
<keyword evidence="2" id="KW-0378">Hydrolase</keyword>